<dbReference type="STRING" id="145854.GA0074692_1634"/>
<dbReference type="RefSeq" id="WP_091641120.1">
    <property type="nucleotide sequence ID" value="NZ_FMHW01000002.1"/>
</dbReference>
<evidence type="ECO:0000313" key="2">
    <source>
        <dbReference type="Proteomes" id="UP000198959"/>
    </source>
</evidence>
<sequence>MRVDIRLLVRGLFGCLAVAVALVAVVLAVPDPSDPPAVTSWQPPDGYQLADTVSLPDDRRLRLWTGDSGWYVDALRAGRREAGVGARGGGDQYSASEVLGGLVVRVPVAGARTLTVRAAGETRNGTVHAGTVLVPAPPAGVGTVLVTPLGADGLPLGGETVVPIVGRS</sequence>
<protein>
    <submittedName>
        <fullName evidence="1">Uncharacterized protein</fullName>
    </submittedName>
</protein>
<reference evidence="2" key="1">
    <citation type="submission" date="2016-06" db="EMBL/GenBank/DDBJ databases">
        <authorList>
            <person name="Varghese N."/>
            <person name="Submissions Spin"/>
        </authorList>
    </citation>
    <scope>NUCLEOTIDE SEQUENCE [LARGE SCALE GENOMIC DNA]</scope>
    <source>
        <strain evidence="2">DSM 43817</strain>
    </source>
</reference>
<gene>
    <name evidence="1" type="ORF">GA0074692_1634</name>
</gene>
<dbReference type="EMBL" id="FMHW01000002">
    <property type="protein sequence ID" value="SCL23717.1"/>
    <property type="molecule type" value="Genomic_DNA"/>
</dbReference>
<proteinExistence type="predicted"/>
<organism evidence="1 2">
    <name type="scientific">Micromonospora pallida</name>
    <dbReference type="NCBI Taxonomy" id="145854"/>
    <lineage>
        <taxon>Bacteria</taxon>
        <taxon>Bacillati</taxon>
        <taxon>Actinomycetota</taxon>
        <taxon>Actinomycetes</taxon>
        <taxon>Micromonosporales</taxon>
        <taxon>Micromonosporaceae</taxon>
        <taxon>Micromonospora</taxon>
    </lineage>
</organism>
<keyword evidence="2" id="KW-1185">Reference proteome</keyword>
<accession>A0A1C6S2R8</accession>
<dbReference type="Proteomes" id="UP000198959">
    <property type="component" value="Unassembled WGS sequence"/>
</dbReference>
<dbReference type="AlphaFoldDB" id="A0A1C6S2R8"/>
<evidence type="ECO:0000313" key="1">
    <source>
        <dbReference type="EMBL" id="SCL23717.1"/>
    </source>
</evidence>
<dbReference type="OrthoDB" id="3390987at2"/>
<name>A0A1C6S2R8_9ACTN</name>